<evidence type="ECO:0000256" key="1">
    <source>
        <dbReference type="ARBA" id="ARBA00021207"/>
    </source>
</evidence>
<evidence type="ECO:0000256" key="3">
    <source>
        <dbReference type="ARBA" id="ARBA00022737"/>
    </source>
</evidence>
<reference evidence="7" key="2">
    <citation type="submission" date="2025-08" db="UniProtKB">
        <authorList>
            <consortium name="RefSeq"/>
        </authorList>
    </citation>
    <scope>IDENTIFICATION</scope>
</reference>
<gene>
    <name evidence="7" type="primary">LOC100208593</name>
</gene>
<feature type="repeat" description="WD" evidence="4">
    <location>
        <begin position="383"/>
        <end position="414"/>
    </location>
</feature>
<accession>A0ABM4B727</accession>
<evidence type="ECO:0000313" key="7">
    <source>
        <dbReference type="RefSeq" id="XP_065644646.1"/>
    </source>
</evidence>
<feature type="region of interest" description="Disordered" evidence="5">
    <location>
        <begin position="337"/>
        <end position="356"/>
    </location>
</feature>
<organism evidence="6 7">
    <name type="scientific">Hydra vulgaris</name>
    <name type="common">Hydra</name>
    <name type="synonym">Hydra attenuata</name>
    <dbReference type="NCBI Taxonomy" id="6087"/>
    <lineage>
        <taxon>Eukaryota</taxon>
        <taxon>Metazoa</taxon>
        <taxon>Cnidaria</taxon>
        <taxon>Hydrozoa</taxon>
        <taxon>Hydroidolina</taxon>
        <taxon>Anthoathecata</taxon>
        <taxon>Aplanulata</taxon>
        <taxon>Hydridae</taxon>
        <taxon>Hydra</taxon>
    </lineage>
</organism>
<dbReference type="PRINTS" id="PR00320">
    <property type="entry name" value="GPROTEINBRPT"/>
</dbReference>
<keyword evidence="2 4" id="KW-0853">WD repeat</keyword>
<dbReference type="PANTHER" id="PTHR14221">
    <property type="entry name" value="WD REPEAT DOMAIN 44"/>
    <property type="match status" value="1"/>
</dbReference>
<dbReference type="InterPro" id="IPR020472">
    <property type="entry name" value="WD40_PAC1"/>
</dbReference>
<dbReference type="PANTHER" id="PTHR14221:SF0">
    <property type="entry name" value="WD REPEAT-CONTAINING PROTEIN 44"/>
    <property type="match status" value="1"/>
</dbReference>
<dbReference type="SUPFAM" id="SSF50978">
    <property type="entry name" value="WD40 repeat-like"/>
    <property type="match status" value="1"/>
</dbReference>
<feature type="repeat" description="WD" evidence="4">
    <location>
        <begin position="483"/>
        <end position="516"/>
    </location>
</feature>
<feature type="repeat" description="WD" evidence="4">
    <location>
        <begin position="523"/>
        <end position="557"/>
    </location>
</feature>
<evidence type="ECO:0000256" key="4">
    <source>
        <dbReference type="PROSITE-ProRule" id="PRU00221"/>
    </source>
</evidence>
<protein>
    <recommendedName>
        <fullName evidence="1">WD repeat-containing protein 44</fullName>
    </recommendedName>
</protein>
<dbReference type="SMART" id="SM00320">
    <property type="entry name" value="WD40"/>
    <property type="match status" value="6"/>
</dbReference>
<reference evidence="6" key="1">
    <citation type="submission" date="2025-05" db="UniProtKB">
        <authorList>
            <consortium name="RefSeq"/>
        </authorList>
    </citation>
    <scope>NUCLEOTIDE SEQUENCE [LARGE SCALE GENOMIC DNA]</scope>
</reference>
<dbReference type="RefSeq" id="XP_065644646.1">
    <property type="nucleotide sequence ID" value="XM_065788574.1"/>
</dbReference>
<evidence type="ECO:0000313" key="6">
    <source>
        <dbReference type="Proteomes" id="UP001652625"/>
    </source>
</evidence>
<keyword evidence="6" id="KW-1185">Reference proteome</keyword>
<dbReference type="PROSITE" id="PS50294">
    <property type="entry name" value="WD_REPEATS_REGION"/>
    <property type="match status" value="3"/>
</dbReference>
<evidence type="ECO:0000256" key="2">
    <source>
        <dbReference type="ARBA" id="ARBA00022574"/>
    </source>
</evidence>
<sequence>MASESEEEFYDANEDLDRSTEKFRKCIESDSASIPITNSFTEYQNVSQNNTHKNIEEKLTNNCLIKHDVHEIKYDPIRQDSSNLNNYQSSNQNNFASANKNIDNNSITSDISSHVMLENNLSNHSTIEQPGQSYVEEKHFINCETALLNTASNNLETVDAVPVAPPRRKKKQAKIQAINVAVSEPKHVEDLSPFIRVSPSTNEMNEVLQSGNSLNVVCNEDLMAFKSGGMPVTNNISGRQLTDDEILEQVVVKNLDTGETIPLSKAEESLPECTNPLALHILRLAENSDFVDLTEEDGRLSDTSTTSSIKVQGKRKKLRKFFGEAVQKIRNVADEVKSRRGDEFSSEEEDNPHEEGGFIKFKNHRAIKDRLMFSNIKLLQDLTGEHVGAIWTMKFSLCGKLLATAGQDNVVRVWVLKDAFSNFEEMRLKYSRPAERSSPTGSMVSSSSVASIDEDPLVCDLLLAQNVNDESEGPFRAVPFVSYHGHTSDVLDLSWSKNFFLLSSSMDKTVRLWHISRQECLCCFQHVDFVTAICFHPRDDRYFLSGSLDGKIRLWNIPEKKVALWNEIDGSGTSLITAANFCQNGKLAVVGTYDGRCIFYDTERLKYHTQVTVRSSRGKNARGRKVSGIEPMPGQDKVLITSNDSRIRLYDLKDHSLYCKYKGLHNESSQIRASFSNDGKLILCGSEDKYVHIWKTNHDVPNVRKDRNEYYESFLAHDAVVTAAIFAPYPTVILPATQLKGANNDLSSKPFEIIVSADWQGGIKLYVNR</sequence>
<dbReference type="InterPro" id="IPR015943">
    <property type="entry name" value="WD40/YVTN_repeat-like_dom_sf"/>
</dbReference>
<dbReference type="InterPro" id="IPR040324">
    <property type="entry name" value="WDR44/Dgr2"/>
</dbReference>
<dbReference type="Gene3D" id="2.130.10.10">
    <property type="entry name" value="YVTN repeat-like/Quinoprotein amine dehydrogenase"/>
    <property type="match status" value="1"/>
</dbReference>
<proteinExistence type="predicted"/>
<dbReference type="Pfam" id="PF00400">
    <property type="entry name" value="WD40"/>
    <property type="match status" value="4"/>
</dbReference>
<keyword evidence="3" id="KW-0677">Repeat</keyword>
<name>A0ABM4B727_HYDVU</name>
<dbReference type="InterPro" id="IPR001680">
    <property type="entry name" value="WD40_rpt"/>
</dbReference>
<evidence type="ECO:0000256" key="5">
    <source>
        <dbReference type="SAM" id="MobiDB-lite"/>
    </source>
</evidence>
<dbReference type="PROSITE" id="PS50082">
    <property type="entry name" value="WD_REPEATS_2"/>
    <property type="match status" value="3"/>
</dbReference>
<dbReference type="Proteomes" id="UP001652625">
    <property type="component" value="Chromosome 01"/>
</dbReference>
<dbReference type="GeneID" id="100208593"/>
<dbReference type="InterPro" id="IPR036322">
    <property type="entry name" value="WD40_repeat_dom_sf"/>
</dbReference>